<dbReference type="Pfam" id="PF00102">
    <property type="entry name" value="Y_phosphatase"/>
    <property type="match status" value="1"/>
</dbReference>
<dbReference type="GO" id="GO:0004725">
    <property type="term" value="F:protein tyrosine phosphatase activity"/>
    <property type="evidence" value="ECO:0007669"/>
    <property type="project" value="InterPro"/>
</dbReference>
<gene>
    <name evidence="2" type="ORF">H1W37_11360</name>
</gene>
<accession>A0A838XZ09</accession>
<evidence type="ECO:0000259" key="1">
    <source>
        <dbReference type="Pfam" id="PF00102"/>
    </source>
</evidence>
<evidence type="ECO:0000313" key="2">
    <source>
        <dbReference type="EMBL" id="MBA4612254.1"/>
    </source>
</evidence>
<dbReference type="SUPFAM" id="SSF52799">
    <property type="entry name" value="(Phosphotyrosine protein) phosphatases II"/>
    <property type="match status" value="1"/>
</dbReference>
<dbReference type="InterPro" id="IPR029021">
    <property type="entry name" value="Prot-tyrosine_phosphatase-like"/>
</dbReference>
<keyword evidence="3" id="KW-1185">Reference proteome</keyword>
<reference evidence="2 3" key="1">
    <citation type="submission" date="2020-07" db="EMBL/GenBank/DDBJ databases">
        <authorList>
            <person name="Li M."/>
        </authorList>
    </citation>
    <scope>NUCLEOTIDE SEQUENCE [LARGE SCALE GENOMIC DNA]</scope>
    <source>
        <strain evidence="2 3">DSM 23284</strain>
    </source>
</reference>
<evidence type="ECO:0000313" key="3">
    <source>
        <dbReference type="Proteomes" id="UP000559404"/>
    </source>
</evidence>
<protein>
    <submittedName>
        <fullName evidence="2">Tyrosine protein phosphatase</fullName>
    </submittedName>
</protein>
<name>A0A838XZ09_9HYPH</name>
<dbReference type="Proteomes" id="UP000559404">
    <property type="component" value="Unassembled WGS sequence"/>
</dbReference>
<feature type="domain" description="Tyrosine-protein phosphatase" evidence="1">
    <location>
        <begin position="57"/>
        <end position="104"/>
    </location>
</feature>
<dbReference type="AlphaFoldDB" id="A0A838XZ09"/>
<reference evidence="2 3" key="2">
    <citation type="submission" date="2020-08" db="EMBL/GenBank/DDBJ databases">
        <title>Stappia taiwanensis sp. nov., isolated from a coastal thermal spring.</title>
        <authorList>
            <person name="Kampfer P."/>
        </authorList>
    </citation>
    <scope>NUCLEOTIDE SEQUENCE [LARGE SCALE GENOMIC DNA]</scope>
    <source>
        <strain evidence="2 3">DSM 23284</strain>
    </source>
</reference>
<dbReference type="InterPro" id="IPR000242">
    <property type="entry name" value="PTP_cat"/>
</dbReference>
<dbReference type="Gene3D" id="3.90.190.10">
    <property type="entry name" value="Protein tyrosine phosphatase superfamily"/>
    <property type="match status" value="1"/>
</dbReference>
<proteinExistence type="predicted"/>
<sequence>MITVCSLAHLPETVRVTGARRLVTLISAGTVVPRPPEIAEDDHLFLSFHDITTPAEGMTPPGEEHVRRLLDFVGDWDGATPMVIHCFAGISRSTAAAYITACALRPDACEAGLATALRLASASATPNARLVAIADRLLDRDGRMIDGIRAIGRGADAFQGTPFTVPLDPAPVAGVER</sequence>
<comment type="caution">
    <text evidence="2">The sequence shown here is derived from an EMBL/GenBank/DDBJ whole genome shotgun (WGS) entry which is preliminary data.</text>
</comment>
<dbReference type="EMBL" id="JACEON010000009">
    <property type="protein sequence ID" value="MBA4612254.1"/>
    <property type="molecule type" value="Genomic_DNA"/>
</dbReference>
<dbReference type="RefSeq" id="WP_181760444.1">
    <property type="nucleotide sequence ID" value="NZ_BMCR01000003.1"/>
</dbReference>
<organism evidence="2 3">
    <name type="scientific">Stappia taiwanensis</name>
    <dbReference type="NCBI Taxonomy" id="992267"/>
    <lineage>
        <taxon>Bacteria</taxon>
        <taxon>Pseudomonadati</taxon>
        <taxon>Pseudomonadota</taxon>
        <taxon>Alphaproteobacteria</taxon>
        <taxon>Hyphomicrobiales</taxon>
        <taxon>Stappiaceae</taxon>
        <taxon>Stappia</taxon>
    </lineage>
</organism>